<organism evidence="3 4">
    <name type="scientific">Pseudomonas nitroreducens</name>
    <dbReference type="NCBI Taxonomy" id="46680"/>
    <lineage>
        <taxon>Bacteria</taxon>
        <taxon>Pseudomonadati</taxon>
        <taxon>Pseudomonadota</taxon>
        <taxon>Gammaproteobacteria</taxon>
        <taxon>Pseudomonadales</taxon>
        <taxon>Pseudomonadaceae</taxon>
        <taxon>Pseudomonas</taxon>
    </lineage>
</organism>
<dbReference type="InterPro" id="IPR036250">
    <property type="entry name" value="AcylCo_DH-like_C"/>
</dbReference>
<dbReference type="SUPFAM" id="SSF56645">
    <property type="entry name" value="Acyl-CoA dehydrogenase NM domain-like"/>
    <property type="match status" value="1"/>
</dbReference>
<comment type="caution">
    <text evidence="3">The sequence shown here is derived from an EMBL/GenBank/DDBJ whole genome shotgun (WGS) entry which is preliminary data.</text>
</comment>
<dbReference type="Gene3D" id="2.40.110.10">
    <property type="entry name" value="Butyryl-CoA Dehydrogenase, subunit A, domain 2"/>
    <property type="match status" value="1"/>
</dbReference>
<dbReference type="AlphaFoldDB" id="A0A246FC06"/>
<keyword evidence="1" id="KW-0560">Oxidoreductase</keyword>
<protein>
    <submittedName>
        <fullName evidence="3">Acyl-CoA dehydrogenase</fullName>
    </submittedName>
</protein>
<accession>A0A246FC06</accession>
<dbReference type="PANTHER" id="PTHR43884:SF12">
    <property type="entry name" value="ISOVALERYL-COA DEHYDROGENASE, MITOCHONDRIAL-RELATED"/>
    <property type="match status" value="1"/>
</dbReference>
<dbReference type="PANTHER" id="PTHR43884">
    <property type="entry name" value="ACYL-COA DEHYDROGENASE"/>
    <property type="match status" value="1"/>
</dbReference>
<dbReference type="SUPFAM" id="SSF47203">
    <property type="entry name" value="Acyl-CoA dehydrogenase C-terminal domain-like"/>
    <property type="match status" value="1"/>
</dbReference>
<evidence type="ECO:0000313" key="4">
    <source>
        <dbReference type="Proteomes" id="UP000198145"/>
    </source>
</evidence>
<evidence type="ECO:0000313" key="3">
    <source>
        <dbReference type="EMBL" id="OWP50980.1"/>
    </source>
</evidence>
<sequence length="383" mass="41291">MLRAALAEPLDADGRALEFQRVLDEVRQRRDEFDSRSHVPRDMIERFRDVGIYRAATPRCFGGDALPPAQFLRLVERIAEADGSAGWVASFGSASTYLTALPRHTLAELYADGPDLVFAGGLFPIQPATQVEGGWRVSGTWKFASGCKGADVLGVGIGIGGPGGKPRTALLRARDVEIVENWNVVGLKGTGSHDLKLDNAFVPDDWTFIRGGESNIDEPLYRYPTIAYAAQVLAVVNLGLARAALDEITRMASSSGVTGAPKLGDRAYVRIEIGKAEAELQAARGFFYDATETVWDSILAGNAVTPEQVSQLRLAAVHVSRAGADVVRRAYSLAGTTAIYLNHPLQRYLRDAMVVTQHAFLSDGMYDGAGAVLLDVPPFPGYI</sequence>
<dbReference type="GO" id="GO:0050660">
    <property type="term" value="F:flavin adenine dinucleotide binding"/>
    <property type="evidence" value="ECO:0007669"/>
    <property type="project" value="InterPro"/>
</dbReference>
<dbReference type="RefSeq" id="WP_088417177.1">
    <property type="nucleotide sequence ID" value="NZ_NJBA01000003.1"/>
</dbReference>
<proteinExistence type="predicted"/>
<dbReference type="InterPro" id="IPR037069">
    <property type="entry name" value="AcylCoA_DH/ox_N_sf"/>
</dbReference>
<name>A0A246FC06_PSENT</name>
<dbReference type="InterPro" id="IPR009100">
    <property type="entry name" value="AcylCoA_DH/oxidase_NM_dom_sf"/>
</dbReference>
<dbReference type="EMBL" id="NJBA01000003">
    <property type="protein sequence ID" value="OWP50980.1"/>
    <property type="molecule type" value="Genomic_DNA"/>
</dbReference>
<dbReference type="Pfam" id="PF08028">
    <property type="entry name" value="Acyl-CoA_dh_2"/>
    <property type="match status" value="1"/>
</dbReference>
<dbReference type="Gene3D" id="1.10.540.10">
    <property type="entry name" value="Acyl-CoA dehydrogenase/oxidase, N-terminal domain"/>
    <property type="match status" value="1"/>
</dbReference>
<evidence type="ECO:0000256" key="1">
    <source>
        <dbReference type="ARBA" id="ARBA00023002"/>
    </source>
</evidence>
<dbReference type="Proteomes" id="UP000198145">
    <property type="component" value="Unassembled WGS sequence"/>
</dbReference>
<gene>
    <name evidence="3" type="ORF">CEG18_08895</name>
</gene>
<reference evidence="3 4" key="1">
    <citation type="submission" date="2017-06" db="EMBL/GenBank/DDBJ databases">
        <title>Draft genome of Pseudomonas nitroreducens DF05.</title>
        <authorList>
            <person name="Iyer R."/>
        </authorList>
    </citation>
    <scope>NUCLEOTIDE SEQUENCE [LARGE SCALE GENOMIC DNA]</scope>
    <source>
        <strain evidence="3 4">DF05</strain>
    </source>
</reference>
<dbReference type="eggNOG" id="COG1960">
    <property type="taxonomic scope" value="Bacteria"/>
</dbReference>
<dbReference type="InterPro" id="IPR013107">
    <property type="entry name" value="Acyl-CoA_DH_C"/>
</dbReference>
<dbReference type="PIRSF" id="PIRSF016578">
    <property type="entry name" value="HsaA"/>
    <property type="match status" value="1"/>
</dbReference>
<evidence type="ECO:0000259" key="2">
    <source>
        <dbReference type="Pfam" id="PF08028"/>
    </source>
</evidence>
<dbReference type="GO" id="GO:0003995">
    <property type="term" value="F:acyl-CoA dehydrogenase activity"/>
    <property type="evidence" value="ECO:0007669"/>
    <property type="project" value="TreeGrafter"/>
</dbReference>
<feature type="domain" description="Acyl-CoA dehydrogenase C-terminal" evidence="2">
    <location>
        <begin position="232"/>
        <end position="362"/>
    </location>
</feature>
<dbReference type="Gene3D" id="1.20.140.10">
    <property type="entry name" value="Butyryl-CoA Dehydrogenase, subunit A, domain 3"/>
    <property type="match status" value="1"/>
</dbReference>
<dbReference type="STRING" id="46680.GCA_000807755_00447"/>
<dbReference type="InterPro" id="IPR046373">
    <property type="entry name" value="Acyl-CoA_Oxase/DH_mid-dom_sf"/>
</dbReference>